<evidence type="ECO:0000256" key="6">
    <source>
        <dbReference type="SAM" id="MobiDB-lite"/>
    </source>
</evidence>
<dbReference type="PROSITE" id="PS50011">
    <property type="entry name" value="PROTEIN_KINASE_DOM"/>
    <property type="match status" value="1"/>
</dbReference>
<dbReference type="EMBL" id="AP011734">
    <property type="protein sequence ID" value="BAL55989.1"/>
    <property type="molecule type" value="Genomic_DNA"/>
</dbReference>
<keyword evidence="5" id="KW-0175">Coiled coil</keyword>
<keyword evidence="7" id="KW-0472">Membrane</keyword>
<dbReference type="SMART" id="SM00220">
    <property type="entry name" value="S_TKc"/>
    <property type="match status" value="1"/>
</dbReference>
<feature type="domain" description="Protein kinase" evidence="8">
    <location>
        <begin position="100"/>
        <end position="388"/>
    </location>
</feature>
<protein>
    <submittedName>
        <fullName evidence="9">Serine/threonine protein kinase</fullName>
    </submittedName>
</protein>
<keyword evidence="3 9" id="KW-0418">Kinase</keyword>
<feature type="coiled-coil region" evidence="5">
    <location>
        <begin position="384"/>
        <end position="418"/>
    </location>
</feature>
<dbReference type="Gene3D" id="1.10.10.1320">
    <property type="entry name" value="Anti-sigma factor, zinc-finger domain"/>
    <property type="match status" value="1"/>
</dbReference>
<evidence type="ECO:0000259" key="8">
    <source>
        <dbReference type="PROSITE" id="PS50011"/>
    </source>
</evidence>
<dbReference type="Gene3D" id="3.30.200.20">
    <property type="entry name" value="Phosphorylase Kinase, domain 1"/>
    <property type="match status" value="1"/>
</dbReference>
<proteinExistence type="predicted"/>
<dbReference type="Gene3D" id="1.25.40.10">
    <property type="entry name" value="Tetratricopeptide repeat domain"/>
    <property type="match status" value="4"/>
</dbReference>
<dbReference type="PANTHER" id="PTHR43289:SF6">
    <property type="entry name" value="SERINE_THREONINE-PROTEIN KINASE NEKL-3"/>
    <property type="match status" value="1"/>
</dbReference>
<dbReference type="InterPro" id="IPR011990">
    <property type="entry name" value="TPR-like_helical_dom_sf"/>
</dbReference>
<evidence type="ECO:0000313" key="9">
    <source>
        <dbReference type="EMBL" id="BAL55989.1"/>
    </source>
</evidence>
<accession>H5SIK3</accession>
<reference evidence="9" key="2">
    <citation type="journal article" date="2012" name="PLoS ONE">
        <title>A Deeply Branching Thermophilic Bacterium with an Ancient Acetyl-CoA Pathway Dominates a Subsurface Ecosystem.</title>
        <authorList>
            <person name="Takami H."/>
            <person name="Noguchi H."/>
            <person name="Takaki Y."/>
            <person name="Uchiyama I."/>
            <person name="Toyoda A."/>
            <person name="Nishi S."/>
            <person name="Chee G.-J."/>
            <person name="Arai W."/>
            <person name="Nunoura T."/>
            <person name="Itoh T."/>
            <person name="Hattori M."/>
            <person name="Takai K."/>
        </authorList>
    </citation>
    <scope>NUCLEOTIDE SEQUENCE</scope>
</reference>
<dbReference type="InterPro" id="IPR019734">
    <property type="entry name" value="TPR_rpt"/>
</dbReference>
<evidence type="ECO:0000256" key="2">
    <source>
        <dbReference type="ARBA" id="ARBA00022741"/>
    </source>
</evidence>
<name>H5SIK3_9BACT</name>
<dbReference type="Pfam" id="PF13374">
    <property type="entry name" value="TPR_10"/>
    <property type="match status" value="3"/>
</dbReference>
<sequence length="1206" mass="135187">MTDSGCPSSEWLQAFAEGKLAGRAYEEVAAHVERCASCQDRLDEHKPTPDGLMAALQQLGKTNLTPPWALPNPGDDADKVSRADPTLPGSDPEMPAPEGFELVEVIAQGGMGVVWLARDTQLGRYVAIKTLLPSKRQRADLLERFLEEARLTAQLQHPGIPPVYQMGVWADGRPFLVMKLVRGQTLQQLLRSRTDPRDRWAFFLQVFEQVCQAVGYAHSHRVIHRDLKPGNIMVGSHGEVQVMDWGLAKVLGDVATPVQVAAARAEATMTAIHGAEWRSQTQAGAVMGTPAYMAPEQAAGQVHLVDARSDVFGLGAILCQILTGQPPYIADDPEEARLKALRWEIDDAYNRLARCQAEPEIVQLCKWCLAYRPAHRPADATVVAQEISRIRHTAEERARQAELQRSQTLVRLQEAKRRRRLLWAMSSIIILVLVIALGLVSWQMQRALQAEQTARANEEQARLAERQAAENLQLALAEREAKEAAWVQEKQAHASARQARDQALEALRLLTHDIVDQQLVKQPELTQQQRAFLQSLVVHYEQLAQVAAGDSEGLVIRAEGYYQAARLRYLLGELDEAELLYRQALEALRRAEPQLSEGSRVQRQAAHIWHNLGILLRRAGRLPEADEAHRQAVAIARQLVSQHPEQSGHYLVLANVLNSLANFLEDQGRSAEAERTYLEAITLLRQVADQHAAPLEVQEHLAMLLNNLANLLDETGRPREALESYRQAIAAIEKLAQMNPQRPDLQQQLGQRCSNLAAVHGKLGEHTQAEAAYRRALATFRLLVNDYPGHAEYRQDLALCLNGYANWLLQRGQWELAESTFTEAAAIYEQYLLKRFPKHLQWRQELAMCYANLGVLCRQRSRLSEAEEYYRKCLDLLHQLARECPDHAGVQKDLGRAHYNMAVCLAARKRLPEARMACTEAVIAYQHLTQTAPRYAEIRSMLGRCWLLLGNIESDLGHMTESLACYIRGVRVLQRVVETAPDDASVQGILADAYSAVGERVSVLGRSDEAEAYLLKSLACARSWNTHQADPGFRAYLIAGILAKLAAVHQRANNWGRAYSYLEQAAEEVHRALQAAPSKAEYRQRYGQVFTAWILTSARLGKHEAALDQARRLENAGWGTGPDAYEAARALAHCLAIIEQEAALAREEKQNIRSSYEREILRLLRKTVDTGLPDRRYLEDDAFAPLFQHPEFIKLRQCLPKAPPDA</sequence>
<evidence type="ECO:0000256" key="3">
    <source>
        <dbReference type="ARBA" id="ARBA00022777"/>
    </source>
</evidence>
<dbReference type="SMART" id="SM00028">
    <property type="entry name" value="TPR"/>
    <property type="match status" value="11"/>
</dbReference>
<dbReference type="InterPro" id="IPR000719">
    <property type="entry name" value="Prot_kinase_dom"/>
</dbReference>
<dbReference type="GO" id="GO:0004674">
    <property type="term" value="F:protein serine/threonine kinase activity"/>
    <property type="evidence" value="ECO:0007669"/>
    <property type="project" value="UniProtKB-KW"/>
</dbReference>
<keyword evidence="9" id="KW-0723">Serine/threonine-protein kinase</keyword>
<keyword evidence="7" id="KW-1133">Transmembrane helix</keyword>
<dbReference type="PROSITE" id="PS00108">
    <property type="entry name" value="PROTEIN_KINASE_ST"/>
    <property type="match status" value="1"/>
</dbReference>
<dbReference type="Pfam" id="PF13424">
    <property type="entry name" value="TPR_12"/>
    <property type="match status" value="1"/>
</dbReference>
<reference evidence="9" key="1">
    <citation type="journal article" date="2005" name="Environ. Microbiol.">
        <title>Genetic and functional properties of uncultivated thermophilic crenarchaeotes from a subsurface gold mine as revealed by analysis of genome fragments.</title>
        <authorList>
            <person name="Nunoura T."/>
            <person name="Hirayama H."/>
            <person name="Takami H."/>
            <person name="Oida H."/>
            <person name="Nishi S."/>
            <person name="Shimamura S."/>
            <person name="Suzuki Y."/>
            <person name="Inagaki F."/>
            <person name="Takai K."/>
            <person name="Nealson K.H."/>
            <person name="Horikoshi K."/>
        </authorList>
    </citation>
    <scope>NUCLEOTIDE SEQUENCE</scope>
</reference>
<dbReference type="InterPro" id="IPR008271">
    <property type="entry name" value="Ser/Thr_kinase_AS"/>
</dbReference>
<keyword evidence="4" id="KW-0067">ATP-binding</keyword>
<dbReference type="CDD" id="cd14014">
    <property type="entry name" value="STKc_PknB_like"/>
    <property type="match status" value="1"/>
</dbReference>
<dbReference type="SUPFAM" id="SSF48452">
    <property type="entry name" value="TPR-like"/>
    <property type="match status" value="3"/>
</dbReference>
<dbReference type="PANTHER" id="PTHR43289">
    <property type="entry name" value="MITOGEN-ACTIVATED PROTEIN KINASE KINASE KINASE 20-RELATED"/>
    <property type="match status" value="1"/>
</dbReference>
<organism evidence="9">
    <name type="scientific">uncultured Planctomycetota bacterium</name>
    <dbReference type="NCBI Taxonomy" id="120965"/>
    <lineage>
        <taxon>Bacteria</taxon>
        <taxon>Pseudomonadati</taxon>
        <taxon>Planctomycetota</taxon>
        <taxon>environmental samples</taxon>
    </lineage>
</organism>
<evidence type="ECO:0000256" key="1">
    <source>
        <dbReference type="ARBA" id="ARBA00022679"/>
    </source>
</evidence>
<dbReference type="InterPro" id="IPR041916">
    <property type="entry name" value="Anti_sigma_zinc_sf"/>
</dbReference>
<feature type="region of interest" description="Disordered" evidence="6">
    <location>
        <begin position="64"/>
        <end position="96"/>
    </location>
</feature>
<evidence type="ECO:0000256" key="5">
    <source>
        <dbReference type="SAM" id="Coils"/>
    </source>
</evidence>
<keyword evidence="1" id="KW-0808">Transferase</keyword>
<keyword evidence="7" id="KW-0812">Transmembrane</keyword>
<feature type="coiled-coil region" evidence="5">
    <location>
        <begin position="1135"/>
        <end position="1166"/>
    </location>
</feature>
<dbReference type="InterPro" id="IPR011009">
    <property type="entry name" value="Kinase-like_dom_sf"/>
</dbReference>
<dbReference type="Gene3D" id="1.10.510.10">
    <property type="entry name" value="Transferase(Phosphotransferase) domain 1"/>
    <property type="match status" value="1"/>
</dbReference>
<evidence type="ECO:0000256" key="7">
    <source>
        <dbReference type="SAM" id="Phobius"/>
    </source>
</evidence>
<feature type="transmembrane region" description="Helical" evidence="7">
    <location>
        <begin position="421"/>
        <end position="442"/>
    </location>
</feature>
<evidence type="ECO:0000256" key="4">
    <source>
        <dbReference type="ARBA" id="ARBA00022840"/>
    </source>
</evidence>
<dbReference type="SUPFAM" id="SSF56112">
    <property type="entry name" value="Protein kinase-like (PK-like)"/>
    <property type="match status" value="1"/>
</dbReference>
<dbReference type="GO" id="GO:0005524">
    <property type="term" value="F:ATP binding"/>
    <property type="evidence" value="ECO:0007669"/>
    <property type="project" value="UniProtKB-KW"/>
</dbReference>
<dbReference type="AlphaFoldDB" id="H5SIK3"/>
<keyword evidence="2" id="KW-0547">Nucleotide-binding</keyword>
<gene>
    <name evidence="9" type="ORF">HGMM_F33C03C32</name>
</gene>
<dbReference type="Pfam" id="PF00069">
    <property type="entry name" value="Pkinase"/>
    <property type="match status" value="1"/>
</dbReference>